<gene>
    <name evidence="2" type="ORF">SAMN05443244_1562</name>
</gene>
<dbReference type="Proteomes" id="UP000182409">
    <property type="component" value="Unassembled WGS sequence"/>
</dbReference>
<dbReference type="InterPro" id="IPR037919">
    <property type="entry name" value="OGT"/>
</dbReference>
<dbReference type="GO" id="GO:0097363">
    <property type="term" value="F:protein O-acetylglucosaminyltransferase activity"/>
    <property type="evidence" value="ECO:0007669"/>
    <property type="project" value="TreeGrafter"/>
</dbReference>
<name>A0A1H4LDV6_9BACT</name>
<evidence type="ECO:0000256" key="1">
    <source>
        <dbReference type="PROSITE-ProRule" id="PRU00339"/>
    </source>
</evidence>
<dbReference type="Pfam" id="PF13414">
    <property type="entry name" value="TPR_11"/>
    <property type="match status" value="2"/>
</dbReference>
<keyword evidence="1" id="KW-0802">TPR repeat</keyword>
<dbReference type="PANTHER" id="PTHR44366:SF1">
    <property type="entry name" value="UDP-N-ACETYLGLUCOSAMINE--PEPTIDE N-ACETYLGLUCOSAMINYLTRANSFERASE 110 KDA SUBUNIT"/>
    <property type="match status" value="1"/>
</dbReference>
<proteinExistence type="predicted"/>
<dbReference type="AlphaFoldDB" id="A0A1H4LDV6"/>
<dbReference type="InterPro" id="IPR011990">
    <property type="entry name" value="TPR-like_helical_dom_sf"/>
</dbReference>
<accession>A0A1H4LDV6</accession>
<dbReference type="RefSeq" id="WP_074653147.1">
    <property type="nucleotide sequence ID" value="NZ_FNSD01000001.1"/>
</dbReference>
<dbReference type="Gene3D" id="1.10.1660.10">
    <property type="match status" value="1"/>
</dbReference>
<dbReference type="PANTHER" id="PTHR44366">
    <property type="entry name" value="UDP-N-ACETYLGLUCOSAMINE--PEPTIDE N-ACETYLGLUCOSAMINYLTRANSFERASE 110 KDA SUBUNIT"/>
    <property type="match status" value="1"/>
</dbReference>
<feature type="repeat" description="TPR" evidence="1">
    <location>
        <begin position="212"/>
        <end position="245"/>
    </location>
</feature>
<sequence length="308" mass="35056">MPAMTAPVSLYSRQDAARILRVPEKQIAAWQRAGLIPAASNKFSIRDLAGMRSLRDLREQRLSVRSIRSSVEAMQRIAGMEDPLREAAHVSRGARLVFRHSGALLDPLTQQLAFDFDAPPRRELSLLKREPPREQVLRDQAQAQEIFQRAVQLEEKPETLAEAAALYLQVLELCPRHAPASINLGTILYNDRRYTEAEKRYRTAAEIDPDYALAFFDLGNVLDELRRLPEAIAAYTRAIQLVPQYADAHYNLALAYERTGERRRALRHWLCYVRLDPVGPWATHARMQARRTLATERLSIVTRGGKLA</sequence>
<dbReference type="GO" id="GO:0006493">
    <property type="term" value="P:protein O-linked glycosylation"/>
    <property type="evidence" value="ECO:0007669"/>
    <property type="project" value="InterPro"/>
</dbReference>
<reference evidence="2 3" key="1">
    <citation type="submission" date="2016-10" db="EMBL/GenBank/DDBJ databases">
        <authorList>
            <person name="de Groot N.N."/>
        </authorList>
    </citation>
    <scope>NUCLEOTIDE SEQUENCE [LARGE SCALE GENOMIC DNA]</scope>
    <source>
        <strain evidence="2 3">AB35.6</strain>
    </source>
</reference>
<protein>
    <submittedName>
        <fullName evidence="2">Tetratricopeptide repeat-containing protein</fullName>
    </submittedName>
</protein>
<dbReference type="InterPro" id="IPR019734">
    <property type="entry name" value="TPR_rpt"/>
</dbReference>
<organism evidence="2 3">
    <name type="scientific">Terriglobus roseus</name>
    <dbReference type="NCBI Taxonomy" id="392734"/>
    <lineage>
        <taxon>Bacteria</taxon>
        <taxon>Pseudomonadati</taxon>
        <taxon>Acidobacteriota</taxon>
        <taxon>Terriglobia</taxon>
        <taxon>Terriglobales</taxon>
        <taxon>Acidobacteriaceae</taxon>
        <taxon>Terriglobus</taxon>
    </lineage>
</organism>
<dbReference type="Gene3D" id="1.25.40.10">
    <property type="entry name" value="Tetratricopeptide repeat domain"/>
    <property type="match status" value="1"/>
</dbReference>
<dbReference type="EMBL" id="FNSD01000001">
    <property type="protein sequence ID" value="SEB68860.1"/>
    <property type="molecule type" value="Genomic_DNA"/>
</dbReference>
<evidence type="ECO:0000313" key="2">
    <source>
        <dbReference type="EMBL" id="SEB68860.1"/>
    </source>
</evidence>
<dbReference type="OrthoDB" id="9769030at2"/>
<dbReference type="PROSITE" id="PS50005">
    <property type="entry name" value="TPR"/>
    <property type="match status" value="2"/>
</dbReference>
<evidence type="ECO:0000313" key="3">
    <source>
        <dbReference type="Proteomes" id="UP000182409"/>
    </source>
</evidence>
<feature type="repeat" description="TPR" evidence="1">
    <location>
        <begin position="178"/>
        <end position="211"/>
    </location>
</feature>
<dbReference type="SUPFAM" id="SSF48452">
    <property type="entry name" value="TPR-like"/>
    <property type="match status" value="1"/>
</dbReference>
<dbReference type="SMART" id="SM00028">
    <property type="entry name" value="TPR"/>
    <property type="match status" value="3"/>
</dbReference>